<comment type="subcellular location">
    <subcellularLocation>
        <location evidence="2">Cytoplasm</location>
        <location evidence="2">Cytosol</location>
    </subcellularLocation>
    <subcellularLocation>
        <location evidence="1">Membrane</location>
        <topology evidence="1">Peripheral membrane protein</topology>
    </subcellularLocation>
</comment>
<dbReference type="Pfam" id="PF11559">
    <property type="entry name" value="ADIP"/>
    <property type="match status" value="1"/>
</dbReference>
<keyword evidence="9 13" id="KW-0442">Lipid degradation</keyword>
<dbReference type="InterPro" id="IPR016035">
    <property type="entry name" value="Acyl_Trfase/lysoPLipase"/>
</dbReference>
<dbReference type="PROSITE" id="PS51210">
    <property type="entry name" value="PLA2C"/>
    <property type="match status" value="1"/>
</dbReference>
<evidence type="ECO:0000259" key="17">
    <source>
        <dbReference type="PROSITE" id="PS50004"/>
    </source>
</evidence>
<accession>A0AAD8CY75</accession>
<evidence type="ECO:0000256" key="12">
    <source>
        <dbReference type="ARBA" id="ARBA00023136"/>
    </source>
</evidence>
<keyword evidence="7 13" id="KW-0378">Hydrolase</keyword>
<evidence type="ECO:0000256" key="7">
    <source>
        <dbReference type="ARBA" id="ARBA00022801"/>
    </source>
</evidence>
<evidence type="ECO:0000256" key="10">
    <source>
        <dbReference type="ARBA" id="ARBA00023054"/>
    </source>
</evidence>
<feature type="coiled-coil region" evidence="15">
    <location>
        <begin position="1099"/>
        <end position="1126"/>
    </location>
</feature>
<feature type="region of interest" description="Disordered" evidence="16">
    <location>
        <begin position="249"/>
        <end position="269"/>
    </location>
</feature>
<evidence type="ECO:0000256" key="8">
    <source>
        <dbReference type="ARBA" id="ARBA00022837"/>
    </source>
</evidence>
<feature type="compositionally biased region" description="Basic and acidic residues" evidence="16">
    <location>
        <begin position="933"/>
        <end position="951"/>
    </location>
</feature>
<dbReference type="SUPFAM" id="SSF49562">
    <property type="entry name" value="C2 domain (Calcium/lipid-binding domain, CaLB)"/>
    <property type="match status" value="1"/>
</dbReference>
<dbReference type="FunFam" id="2.60.40.150:FF:000030">
    <property type="entry name" value="Phospholipase A2"/>
    <property type="match status" value="1"/>
</dbReference>
<feature type="compositionally biased region" description="Pro residues" evidence="16">
    <location>
        <begin position="1301"/>
        <end position="1310"/>
    </location>
</feature>
<comment type="caution">
    <text evidence="19">The sequence shown here is derived from an EMBL/GenBank/DDBJ whole genome shotgun (WGS) entry which is preliminary data.</text>
</comment>
<evidence type="ECO:0000256" key="14">
    <source>
        <dbReference type="RuleBase" id="RU362102"/>
    </source>
</evidence>
<dbReference type="GO" id="GO:0047498">
    <property type="term" value="F:calcium-dependent phospholipase A2 activity"/>
    <property type="evidence" value="ECO:0007669"/>
    <property type="project" value="TreeGrafter"/>
</dbReference>
<evidence type="ECO:0000256" key="15">
    <source>
        <dbReference type="SAM" id="Coils"/>
    </source>
</evidence>
<reference evidence="19" key="1">
    <citation type="submission" date="2022-02" db="EMBL/GenBank/DDBJ databases">
        <title>Atlantic sturgeon de novo genome assembly.</title>
        <authorList>
            <person name="Stock M."/>
            <person name="Klopp C."/>
            <person name="Guiguen Y."/>
            <person name="Cabau C."/>
            <person name="Parinello H."/>
            <person name="Santidrian Yebra-Pimentel E."/>
            <person name="Kuhl H."/>
            <person name="Dirks R.P."/>
            <person name="Guessner J."/>
            <person name="Wuertz S."/>
            <person name="Du K."/>
            <person name="Schartl M."/>
        </authorList>
    </citation>
    <scope>NUCLEOTIDE SEQUENCE</scope>
    <source>
        <strain evidence="19">STURGEONOMICS-FGT-2020</strain>
        <tissue evidence="19">Whole blood</tissue>
    </source>
</reference>
<proteinExistence type="inferred from homology"/>
<keyword evidence="11 13" id="KW-0443">Lipid metabolism</keyword>
<dbReference type="GO" id="GO:0005544">
    <property type="term" value="F:calcium-dependent phospholipid binding"/>
    <property type="evidence" value="ECO:0007669"/>
    <property type="project" value="TreeGrafter"/>
</dbReference>
<dbReference type="Pfam" id="PF18695">
    <property type="entry name" value="cPLA2_C2"/>
    <property type="match status" value="1"/>
</dbReference>
<feature type="domain" description="PLA2c" evidence="18">
    <location>
        <begin position="305"/>
        <end position="857"/>
    </location>
</feature>
<evidence type="ECO:0000313" key="19">
    <source>
        <dbReference type="EMBL" id="KAK1158737.1"/>
    </source>
</evidence>
<keyword evidence="6 14" id="KW-0479">Metal-binding</keyword>
<keyword evidence="5 14" id="KW-0963">Cytoplasm</keyword>
<dbReference type="GO" id="GO:0005509">
    <property type="term" value="F:calcium ion binding"/>
    <property type="evidence" value="ECO:0007669"/>
    <property type="project" value="InterPro"/>
</dbReference>
<evidence type="ECO:0000259" key="18">
    <source>
        <dbReference type="PROSITE" id="PS51210"/>
    </source>
</evidence>
<name>A0AAD8CY75_ACIOX</name>
<protein>
    <recommendedName>
        <fullName evidence="4 14">Phospholipase A2</fullName>
        <ecNumber evidence="4 14">3.1.1.4</ecNumber>
    </recommendedName>
</protein>
<comment type="domain">
    <text evidence="14">The N-terminal C2 domain associates with lipid membranes upon calcium binding.</text>
</comment>
<dbReference type="GO" id="GO:0016020">
    <property type="term" value="C:membrane"/>
    <property type="evidence" value="ECO:0007669"/>
    <property type="project" value="UniProtKB-SubCell"/>
</dbReference>
<dbReference type="InterPro" id="IPR040723">
    <property type="entry name" value="cPLA2_C2"/>
</dbReference>
<evidence type="ECO:0000313" key="20">
    <source>
        <dbReference type="Proteomes" id="UP001230051"/>
    </source>
</evidence>
<evidence type="ECO:0000256" key="13">
    <source>
        <dbReference type="PROSITE-ProRule" id="PRU00555"/>
    </source>
</evidence>
<keyword evidence="12" id="KW-0472">Membrane</keyword>
<dbReference type="Pfam" id="PF00168">
    <property type="entry name" value="C2"/>
    <property type="match status" value="1"/>
</dbReference>
<keyword evidence="20" id="KW-1185">Reference proteome</keyword>
<evidence type="ECO:0000256" key="1">
    <source>
        <dbReference type="ARBA" id="ARBA00004170"/>
    </source>
</evidence>
<evidence type="ECO:0000256" key="9">
    <source>
        <dbReference type="ARBA" id="ARBA00022963"/>
    </source>
</evidence>
<feature type="region of interest" description="Disordered" evidence="16">
    <location>
        <begin position="1204"/>
        <end position="1232"/>
    </location>
</feature>
<dbReference type="InterPro" id="IPR035892">
    <property type="entry name" value="C2_domain_sf"/>
</dbReference>
<dbReference type="Pfam" id="PF01735">
    <property type="entry name" value="PLA2_B"/>
    <property type="match status" value="1"/>
</dbReference>
<dbReference type="PANTHER" id="PTHR10728:SF32">
    <property type="entry name" value="CYTOSOLIC PHOSPHOLIPASE A2 BETA"/>
    <property type="match status" value="1"/>
</dbReference>
<dbReference type="SMART" id="SM00022">
    <property type="entry name" value="PLAc"/>
    <property type="match status" value="1"/>
</dbReference>
<comment type="catalytic activity">
    <reaction evidence="14">
        <text>a 1,2-diacyl-sn-glycero-3-phosphocholine + H2O = a 1-acyl-sn-glycero-3-phosphocholine + a fatty acid + H(+)</text>
        <dbReference type="Rhea" id="RHEA:15801"/>
        <dbReference type="ChEBI" id="CHEBI:15377"/>
        <dbReference type="ChEBI" id="CHEBI:15378"/>
        <dbReference type="ChEBI" id="CHEBI:28868"/>
        <dbReference type="ChEBI" id="CHEBI:57643"/>
        <dbReference type="ChEBI" id="CHEBI:58168"/>
        <dbReference type="EC" id="3.1.1.4"/>
    </reaction>
</comment>
<evidence type="ECO:0000256" key="6">
    <source>
        <dbReference type="ARBA" id="ARBA00022723"/>
    </source>
</evidence>
<evidence type="ECO:0000256" key="2">
    <source>
        <dbReference type="ARBA" id="ARBA00004514"/>
    </source>
</evidence>
<evidence type="ECO:0000256" key="11">
    <source>
        <dbReference type="ARBA" id="ARBA00023098"/>
    </source>
</evidence>
<dbReference type="GO" id="GO:0005829">
    <property type="term" value="C:cytosol"/>
    <property type="evidence" value="ECO:0007669"/>
    <property type="project" value="UniProtKB-SubCell"/>
</dbReference>
<feature type="region of interest" description="Disordered" evidence="16">
    <location>
        <begin position="930"/>
        <end position="951"/>
    </location>
</feature>
<evidence type="ECO:0000256" key="5">
    <source>
        <dbReference type="ARBA" id="ARBA00022490"/>
    </source>
</evidence>
<dbReference type="SMART" id="SM00239">
    <property type="entry name" value="C2"/>
    <property type="match status" value="1"/>
</dbReference>
<dbReference type="Gene3D" id="2.60.40.150">
    <property type="entry name" value="C2 domain"/>
    <property type="match status" value="1"/>
</dbReference>
<dbReference type="InterPro" id="IPR041847">
    <property type="entry name" value="C2_cPLA2"/>
</dbReference>
<dbReference type="CDD" id="cd04036">
    <property type="entry name" value="C2_cPLA2"/>
    <property type="match status" value="1"/>
</dbReference>
<feature type="region of interest" description="Disordered" evidence="16">
    <location>
        <begin position="1237"/>
        <end position="1256"/>
    </location>
</feature>
<sequence>MLRGGSIRTLQVLAAVFMKTQDRARTFEQHNLPATTRKEVDPYRNLSVKIIEAKNIPKKDLLSQSDCYVALRLPTASSKTHRTRTVWDSSAPVWNETFHYRIHSHVKNVLELSVLDQDLLSRDDLCINVFYDLDNLSPGEVVRHVFTLDPETRGELHVEFTVEESEEPPGEIQTNGVLVASHLSLLEVQVENSTEVKALTREDESLALQVTGAYEKQQTVFGLPPYPAPMQPLTFHLNLDLEAEISARLTPDSNVKSEDPAEEEEAGHTPDAAAVTLTSLPVGQEVLLSVPVGKDKDIELKLKATDSAEALDLRLGFDLSAMELQCVERRKLRVCQALQRVLHLSQAPHPEEVPVVAVVGSGGGIRAMTSLLGSLLGLQRLDLLDTVTYIAGVSGSTWAMSGLYTDPDWSQHDLQGPIGRAQAAVSKSQLGVLSAKQLQYYCGELKRRAGEGQAVSFLDLWGLIIEYLIHGERDPATLSDQQRAVAEGQNPFPIYTAVNLKEGIAGSASMAEWCEFTPYEVGLPKYGAFIRAEDFGSEFYMGHLIKRHPETRIPYLLGLWSNLFSINLTHGWTSLSGSFPNWIQWLREAVRSKDEGAVAGRPAALDTFFVTPVSAVTQLLEEMLSDRPIIGQSYNFMRGLNLHRDYSQSHGFTAWKGTHLDAFPNQLTPADPQLHLADSGFSINTGTPPLLRPERGVDVLLSFNFTWGDQFKALKLTEQYCADHCLPFPRIDLSSIEGRPLQECYVFIDEGDPRAPIVLHFPLVNHSFRENSAPGLQDFVSRLSLPPSPGPSLPEQDSVAQRLAYFSREAALLGISPLCEEDSFGSPLSSRQPDLRALVTSACSLLQLYHETSAKLGTLENQWKKTSSERDYLKSCQAKLQGQLDYAEHEIAALQARERQLCSQSRSLQSLVKSEKEENVKLRSVVASRAMQHSHEMKRKEQQLGKMKERLSDKKDRRCTIDILNPVGRADGRRATWRTGRTECKKDEEMFRSLIISLERQLKEAVLESLELKGVLEQLRRDMSRVLRDRESSVGVLLEEEEGEGLSREELNQSQAVARDQLTRSVRQQWRNLKRRVEELGGLGAVADRHAPLSAPLGGTDQEKEMAQLQVEIEQSRELISMQQELLQEGALSLPSSLRDSYFLEERERMREQWEMFQEQKSRFEGERRSFTEAAIRLGHERKRFDEERASLLQQQFFNLSPFQDQRGAPRWNKRAPCSQPSPEQESLRRGVSVPTLHLPASSQTPGSGFKYGLPGKVSTPSTAELYRSLSLIHQPRPDGVMDVGSQTAADTPWRNKRRLNPPPHMDCSF</sequence>
<dbReference type="EMBL" id="JAGXEW010000023">
    <property type="protein sequence ID" value="KAK1158737.1"/>
    <property type="molecule type" value="Genomic_DNA"/>
</dbReference>
<dbReference type="SUPFAM" id="SSF52151">
    <property type="entry name" value="FabD/lysophospholipase-like"/>
    <property type="match status" value="1"/>
</dbReference>
<dbReference type="Gene3D" id="3.40.1090.10">
    <property type="entry name" value="Cytosolic phospholipase A2 catalytic domain"/>
    <property type="match status" value="1"/>
</dbReference>
<dbReference type="GO" id="GO:0046475">
    <property type="term" value="P:glycerophospholipid catabolic process"/>
    <property type="evidence" value="ECO:0007669"/>
    <property type="project" value="TreeGrafter"/>
</dbReference>
<dbReference type="InterPro" id="IPR021622">
    <property type="entry name" value="Afadin/alpha-actinin-bd"/>
</dbReference>
<dbReference type="PROSITE" id="PS50004">
    <property type="entry name" value="C2"/>
    <property type="match status" value="1"/>
</dbReference>
<keyword evidence="8 14" id="KW-0106">Calcium</keyword>
<keyword evidence="10 15" id="KW-0175">Coiled coil</keyword>
<dbReference type="InterPro" id="IPR000008">
    <property type="entry name" value="C2_dom"/>
</dbReference>
<dbReference type="Proteomes" id="UP001230051">
    <property type="component" value="Unassembled WGS sequence"/>
</dbReference>
<gene>
    <name evidence="19" type="primary">PLA2G4F</name>
    <name evidence="19" type="ORF">AOXY_G22477</name>
</gene>
<evidence type="ECO:0000256" key="16">
    <source>
        <dbReference type="SAM" id="MobiDB-lite"/>
    </source>
</evidence>
<dbReference type="EC" id="3.1.1.4" evidence="4 14"/>
<feature type="region of interest" description="Disordered" evidence="16">
    <location>
        <begin position="1278"/>
        <end position="1310"/>
    </location>
</feature>
<dbReference type="PANTHER" id="PTHR10728">
    <property type="entry name" value="CYTOSOLIC PHOSPHOLIPASE A2"/>
    <property type="match status" value="1"/>
</dbReference>
<evidence type="ECO:0000256" key="3">
    <source>
        <dbReference type="ARBA" id="ARBA00009291"/>
    </source>
</evidence>
<comment type="similarity">
    <text evidence="3">Belongs to the ADIP family.</text>
</comment>
<evidence type="ECO:0000256" key="4">
    <source>
        <dbReference type="ARBA" id="ARBA00013278"/>
    </source>
</evidence>
<dbReference type="InterPro" id="IPR002642">
    <property type="entry name" value="LysoPLipase_cat_dom"/>
</dbReference>
<feature type="domain" description="C2" evidence="17">
    <location>
        <begin position="26"/>
        <end position="146"/>
    </location>
</feature>
<organism evidence="19 20">
    <name type="scientific">Acipenser oxyrinchus oxyrinchus</name>
    <dbReference type="NCBI Taxonomy" id="40147"/>
    <lineage>
        <taxon>Eukaryota</taxon>
        <taxon>Metazoa</taxon>
        <taxon>Chordata</taxon>
        <taxon>Craniata</taxon>
        <taxon>Vertebrata</taxon>
        <taxon>Euteleostomi</taxon>
        <taxon>Actinopterygii</taxon>
        <taxon>Chondrostei</taxon>
        <taxon>Acipenseriformes</taxon>
        <taxon>Acipenseridae</taxon>
        <taxon>Acipenser</taxon>
    </lineage>
</organism>